<dbReference type="STRING" id="401472.CUREI_05960"/>
<proteinExistence type="predicted"/>
<organism evidence="1 2">
    <name type="scientific">Corynebacterium ureicelerivorans</name>
    <dbReference type="NCBI Taxonomy" id="401472"/>
    <lineage>
        <taxon>Bacteria</taxon>
        <taxon>Bacillati</taxon>
        <taxon>Actinomycetota</taxon>
        <taxon>Actinomycetes</taxon>
        <taxon>Mycobacteriales</taxon>
        <taxon>Corynebacteriaceae</taxon>
        <taxon>Corynebacterium</taxon>
    </lineage>
</organism>
<dbReference type="OrthoDB" id="9790578at2"/>
<reference evidence="1 2" key="1">
    <citation type="submission" date="2014-08" db="EMBL/GenBank/DDBJ databases">
        <title>Complete genome sequence of Corynebacterium ureicelerivorans DSM 45051, a lipophilic and urea-splitting isolate from a blood culture of a septicaemia patient.</title>
        <authorList>
            <person name="Tippelt A."/>
            <person name="Albersmeier A."/>
            <person name="Brinkrolf K."/>
            <person name="Ruckert C."/>
            <person name="Tauch A."/>
        </authorList>
    </citation>
    <scope>NUCLEOTIDE SEQUENCE [LARGE SCALE GENOMIC DNA]</scope>
    <source>
        <strain evidence="1 2">IMMIB RIV-2301</strain>
    </source>
</reference>
<keyword evidence="2" id="KW-1185">Reference proteome</keyword>
<dbReference type="Proteomes" id="UP000028939">
    <property type="component" value="Chromosome"/>
</dbReference>
<gene>
    <name evidence="1" type="ORF">CUREI_05960</name>
</gene>
<dbReference type="KEGG" id="cuv:CUREI_05960"/>
<accession>A0A077HQF2</accession>
<dbReference type="HOGENOM" id="CLU_053604_0_0_11"/>
<dbReference type="EMBL" id="CP009215">
    <property type="protein sequence ID" value="AIL96897.1"/>
    <property type="molecule type" value="Genomic_DNA"/>
</dbReference>
<dbReference type="RefSeq" id="WP_038611489.1">
    <property type="nucleotide sequence ID" value="NZ_CP009215.1"/>
</dbReference>
<evidence type="ECO:0000313" key="2">
    <source>
        <dbReference type="Proteomes" id="UP000028939"/>
    </source>
</evidence>
<evidence type="ECO:0000313" key="1">
    <source>
        <dbReference type="EMBL" id="AIL96897.1"/>
    </source>
</evidence>
<protein>
    <submittedName>
        <fullName evidence="1">3-methyladenine DNA glycosylase</fullName>
    </submittedName>
</protein>
<sequence length="286" mass="32411">MQVLAPDEYLPRIAAHEARAEYWTGPRVARRARGEYHPVWDSLFDYYPLRPSHLKRWHPGVGVALADAAELPHAQWRDYTVDGNGTVEVDPRSFLAHRRGDAEEAAAILRSVEKRDAHFDCFGMHEWAMVYRTDSPRHSLPLRLGAEGTNAVVESHTIKCSHFDAFRFFTPTARPLNLTVLTRDGQARSDQAGCVHVSMDLYKWALKLGPLVPGELLMDCFELAADARKLDMEASPYDCRELGFDVVAVETPEGKAQYVARQRELTRRAQPLRRRLVAVIDAAWHG</sequence>
<name>A0A077HQF2_9CORY</name>
<dbReference type="AlphaFoldDB" id="A0A077HQF2"/>